<dbReference type="EMBL" id="JBJQOH010000001">
    <property type="protein sequence ID" value="KAL3700542.1"/>
    <property type="molecule type" value="Genomic_DNA"/>
</dbReference>
<organism evidence="1 2">
    <name type="scientific">Riccia sorocarpa</name>
    <dbReference type="NCBI Taxonomy" id="122646"/>
    <lineage>
        <taxon>Eukaryota</taxon>
        <taxon>Viridiplantae</taxon>
        <taxon>Streptophyta</taxon>
        <taxon>Embryophyta</taxon>
        <taxon>Marchantiophyta</taxon>
        <taxon>Marchantiopsida</taxon>
        <taxon>Marchantiidae</taxon>
        <taxon>Marchantiales</taxon>
        <taxon>Ricciaceae</taxon>
        <taxon>Riccia</taxon>
    </lineage>
</organism>
<accession>A0ABD3IE58</accession>
<dbReference type="AlphaFoldDB" id="A0ABD3IE58"/>
<reference evidence="1 2" key="1">
    <citation type="submission" date="2024-09" db="EMBL/GenBank/DDBJ databases">
        <title>Chromosome-scale assembly of Riccia sorocarpa.</title>
        <authorList>
            <person name="Paukszto L."/>
        </authorList>
    </citation>
    <scope>NUCLEOTIDE SEQUENCE [LARGE SCALE GENOMIC DNA]</scope>
    <source>
        <strain evidence="1">LP-2024</strain>
        <tissue evidence="1">Aerial parts of the thallus</tissue>
    </source>
</reference>
<sequence>MDISAYEDRDDCGPYARVDHAEAVSEKIMFPDPEVMAQVEEGAGMRNEVLSPQSQVSAFGIGEIDSLLVTSREVAGGGSVHGKSIELSIETRWPGVPSMWNIVLVTVWYGGSEVLRIVVEMMTYGLQRRRAKPGRHAGGFDSCYG</sequence>
<evidence type="ECO:0000313" key="1">
    <source>
        <dbReference type="EMBL" id="KAL3700542.1"/>
    </source>
</evidence>
<gene>
    <name evidence="1" type="ORF">R1sor_018564</name>
</gene>
<name>A0ABD3IE58_9MARC</name>
<keyword evidence="2" id="KW-1185">Reference proteome</keyword>
<protein>
    <submittedName>
        <fullName evidence="1">Uncharacterized protein</fullName>
    </submittedName>
</protein>
<dbReference type="Proteomes" id="UP001633002">
    <property type="component" value="Unassembled WGS sequence"/>
</dbReference>
<proteinExistence type="predicted"/>
<evidence type="ECO:0000313" key="2">
    <source>
        <dbReference type="Proteomes" id="UP001633002"/>
    </source>
</evidence>
<comment type="caution">
    <text evidence="1">The sequence shown here is derived from an EMBL/GenBank/DDBJ whole genome shotgun (WGS) entry which is preliminary data.</text>
</comment>